<dbReference type="InterPro" id="IPR036388">
    <property type="entry name" value="WH-like_DNA-bd_sf"/>
</dbReference>
<dbReference type="AlphaFoldDB" id="A0A6G4U712"/>
<reference evidence="2 3" key="1">
    <citation type="submission" date="2020-02" db="EMBL/GenBank/DDBJ databases">
        <title>Whole-genome analyses of novel actinobacteria.</title>
        <authorList>
            <person name="Sahin N."/>
        </authorList>
    </citation>
    <scope>NUCLEOTIDE SEQUENCE [LARGE SCALE GENOMIC DNA]</scope>
    <source>
        <strain evidence="2 3">A7024</strain>
    </source>
</reference>
<dbReference type="SMART" id="SM00347">
    <property type="entry name" value="HTH_MARR"/>
    <property type="match status" value="1"/>
</dbReference>
<gene>
    <name evidence="2" type="ORF">G5C51_25125</name>
</gene>
<dbReference type="Gene3D" id="1.10.10.10">
    <property type="entry name" value="Winged helix-like DNA-binding domain superfamily/Winged helix DNA-binding domain"/>
    <property type="match status" value="1"/>
</dbReference>
<dbReference type="PANTHER" id="PTHR33164">
    <property type="entry name" value="TRANSCRIPTIONAL REGULATOR, MARR FAMILY"/>
    <property type="match status" value="1"/>
</dbReference>
<accession>A0A6G4U712</accession>
<feature type="domain" description="HTH marR-type" evidence="1">
    <location>
        <begin position="1"/>
        <end position="144"/>
    </location>
</feature>
<dbReference type="GO" id="GO:0003700">
    <property type="term" value="F:DNA-binding transcription factor activity"/>
    <property type="evidence" value="ECO:0007669"/>
    <property type="project" value="InterPro"/>
</dbReference>
<protein>
    <submittedName>
        <fullName evidence="2">MarR family transcriptional regulator</fullName>
    </submittedName>
</protein>
<comment type="caution">
    <text evidence="2">The sequence shown here is derived from an EMBL/GenBank/DDBJ whole genome shotgun (WGS) entry which is preliminary data.</text>
</comment>
<dbReference type="SUPFAM" id="SSF46785">
    <property type="entry name" value="Winged helix' DNA-binding domain"/>
    <property type="match status" value="1"/>
</dbReference>
<dbReference type="InterPro" id="IPR036390">
    <property type="entry name" value="WH_DNA-bd_sf"/>
</dbReference>
<dbReference type="InterPro" id="IPR000835">
    <property type="entry name" value="HTH_MarR-typ"/>
</dbReference>
<proteinExistence type="predicted"/>
<evidence type="ECO:0000313" key="2">
    <source>
        <dbReference type="EMBL" id="NGN67178.1"/>
    </source>
</evidence>
<sequence length="144" mass="15476">MATTAVATDQAAWHRLISLHATVEHQLAQSLQRRHGLGLSEYRALAELTTAPDGERRMQDLATRIGLNQSSVTRLIARLESAGFAYKDLCPDDKRGVYAVITEDGRKRQSEAAATYGTTLSESLTAAAKGDPRVAGLVDGLRGA</sequence>
<dbReference type="Pfam" id="PF12802">
    <property type="entry name" value="MarR_2"/>
    <property type="match status" value="1"/>
</dbReference>
<dbReference type="PROSITE" id="PS50995">
    <property type="entry name" value="HTH_MARR_2"/>
    <property type="match status" value="1"/>
</dbReference>
<dbReference type="InterPro" id="IPR039422">
    <property type="entry name" value="MarR/SlyA-like"/>
</dbReference>
<name>A0A6G4U712_9ACTN</name>
<evidence type="ECO:0000313" key="3">
    <source>
        <dbReference type="Proteomes" id="UP000481583"/>
    </source>
</evidence>
<keyword evidence="3" id="KW-1185">Reference proteome</keyword>
<organism evidence="2 3">
    <name type="scientific">Streptomyces coryli</name>
    <dbReference type="NCBI Taxonomy" id="1128680"/>
    <lineage>
        <taxon>Bacteria</taxon>
        <taxon>Bacillati</taxon>
        <taxon>Actinomycetota</taxon>
        <taxon>Actinomycetes</taxon>
        <taxon>Kitasatosporales</taxon>
        <taxon>Streptomycetaceae</taxon>
        <taxon>Streptomyces</taxon>
    </lineage>
</organism>
<dbReference type="Proteomes" id="UP000481583">
    <property type="component" value="Unassembled WGS sequence"/>
</dbReference>
<dbReference type="GO" id="GO:0006950">
    <property type="term" value="P:response to stress"/>
    <property type="evidence" value="ECO:0007669"/>
    <property type="project" value="TreeGrafter"/>
</dbReference>
<evidence type="ECO:0000259" key="1">
    <source>
        <dbReference type="PROSITE" id="PS50995"/>
    </source>
</evidence>
<dbReference type="PANTHER" id="PTHR33164:SF99">
    <property type="entry name" value="MARR FAMILY REGULATORY PROTEIN"/>
    <property type="match status" value="1"/>
</dbReference>
<dbReference type="EMBL" id="JAAKZV010000128">
    <property type="protein sequence ID" value="NGN67178.1"/>
    <property type="molecule type" value="Genomic_DNA"/>
</dbReference>
<dbReference type="RefSeq" id="WP_165240476.1">
    <property type="nucleotide sequence ID" value="NZ_JAAKZV010000128.1"/>
</dbReference>